<proteinExistence type="predicted"/>
<evidence type="ECO:0000313" key="4">
    <source>
        <dbReference type="Proteomes" id="UP000027997"/>
    </source>
</evidence>
<comment type="caution">
    <text evidence="3">The sequence shown here is derived from an EMBL/GenBank/DDBJ whole genome shotgun (WGS) entry which is preliminary data.</text>
</comment>
<accession>A0A081K9Q8</accession>
<sequence>MSDGMGVSGGSNVQFQPPVDAGNTQSAEQVGKSSTGRSISPVEVKNTEGLIRTEGSEKHGFKHSPVKALANRVIQKVHQLGKTWVSASDSQLGRLDQVKDQKVSSDAKTAATSHNALVTELKSLEAKVALLETKVSSFKEEFGAATKFMDKKHPGSSDFQRGKSFVIPKAGLGSERITITSPDKSTRKEQVQDLHSMLKSDPGVKARFSEHNQNKHNLKVTKELIAEKKEELYQSQKQTKSALSKAESQLYKEQKAELKATRDAAREQVKQGYESQRDVRKQGYQETKQNLRAEYDKKHDAKVKVRDLKDSKKQEIKDLNKQIKGSESRLGNLMAKAAKKLMPDAQKDAVFNESTAAKEKMSATKDPLIAKKAQLKQERKGLKAQEASLKEQQKSINDELFDQREKLKGANEFQGIMKDVFGRNMKVGRQAWGDLGKLKGKRNQGLDQIKEDYKASKADAKKAKKQNKQALKDLARGKLKESTDARQSMGMRPVFQFRGDTILQKFSDNAFKQDQEWKSDISALIQNGQTKELRLVENTLLMWTADPENSGDYTEALEFIQGQKSAVQSAQGARTDGVSPSAPDVSLVEETRGESIVQNFRQSFYSGNLENQWKADINELIDNGDFKSLDIVEDALKEWGTRDGYEDFSHVLEFISDQRKSRSP</sequence>
<evidence type="ECO:0000256" key="1">
    <source>
        <dbReference type="SAM" id="Coils"/>
    </source>
</evidence>
<feature type="region of interest" description="Disordered" evidence="2">
    <location>
        <begin position="1"/>
        <end position="59"/>
    </location>
</feature>
<dbReference type="STRING" id="305900.GV64_09130"/>
<feature type="coiled-coil region" evidence="1">
    <location>
        <begin position="114"/>
        <end position="141"/>
    </location>
</feature>
<feature type="compositionally biased region" description="Polar residues" evidence="2">
    <location>
        <begin position="22"/>
        <end position="38"/>
    </location>
</feature>
<feature type="region of interest" description="Disordered" evidence="2">
    <location>
        <begin position="375"/>
        <end position="395"/>
    </location>
</feature>
<reference evidence="3 4" key="1">
    <citation type="submission" date="2014-06" db="EMBL/GenBank/DDBJ databases">
        <title>Whole Genome Sequences of Three Symbiotic Endozoicomonas Bacteria.</title>
        <authorList>
            <person name="Neave M.J."/>
            <person name="Apprill A."/>
            <person name="Voolstra C.R."/>
        </authorList>
    </citation>
    <scope>NUCLEOTIDE SEQUENCE [LARGE SCALE GENOMIC DNA]</scope>
    <source>
        <strain evidence="3 4">DSM 22380</strain>
    </source>
</reference>
<protein>
    <submittedName>
        <fullName evidence="3">Uncharacterized protein</fullName>
    </submittedName>
</protein>
<dbReference type="Proteomes" id="UP000027997">
    <property type="component" value="Unassembled WGS sequence"/>
</dbReference>
<keyword evidence="4" id="KW-1185">Reference proteome</keyword>
<feature type="coiled-coil region" evidence="1">
    <location>
        <begin position="446"/>
        <end position="480"/>
    </location>
</feature>
<evidence type="ECO:0000256" key="2">
    <source>
        <dbReference type="SAM" id="MobiDB-lite"/>
    </source>
</evidence>
<feature type="region of interest" description="Disordered" evidence="2">
    <location>
        <begin position="258"/>
        <end position="292"/>
    </location>
</feature>
<gene>
    <name evidence="3" type="ORF">GV64_09130</name>
</gene>
<evidence type="ECO:0000313" key="3">
    <source>
        <dbReference type="EMBL" id="KEI70884.1"/>
    </source>
</evidence>
<name>A0A081K9Q8_9GAMM</name>
<feature type="coiled-coil region" evidence="1">
    <location>
        <begin position="302"/>
        <end position="336"/>
    </location>
</feature>
<dbReference type="AlphaFoldDB" id="A0A081K9Q8"/>
<dbReference type="EMBL" id="JOJP01000001">
    <property type="protein sequence ID" value="KEI70884.1"/>
    <property type="molecule type" value="Genomic_DNA"/>
</dbReference>
<keyword evidence="1" id="KW-0175">Coiled coil</keyword>
<organism evidence="3 4">
    <name type="scientific">Endozoicomonas elysicola</name>
    <dbReference type="NCBI Taxonomy" id="305900"/>
    <lineage>
        <taxon>Bacteria</taxon>
        <taxon>Pseudomonadati</taxon>
        <taxon>Pseudomonadota</taxon>
        <taxon>Gammaproteobacteria</taxon>
        <taxon>Oceanospirillales</taxon>
        <taxon>Endozoicomonadaceae</taxon>
        <taxon>Endozoicomonas</taxon>
    </lineage>
</organism>